<dbReference type="EC" id="3.2.1.21" evidence="2"/>
<proteinExistence type="inferred from homology"/>
<protein>
    <recommendedName>
        <fullName evidence="2">beta-glucosidase</fullName>
        <ecNumber evidence="2">3.2.1.21</ecNumber>
    </recommendedName>
</protein>
<dbReference type="InterPro" id="IPR018120">
    <property type="entry name" value="Glyco_hydro_1_AS"/>
</dbReference>
<evidence type="ECO:0000256" key="4">
    <source>
        <dbReference type="ARBA" id="ARBA00023295"/>
    </source>
</evidence>
<dbReference type="InterPro" id="IPR017853">
    <property type="entry name" value="GH"/>
</dbReference>
<accession>A0ABQ9JLR0</accession>
<evidence type="ECO:0000256" key="3">
    <source>
        <dbReference type="ARBA" id="ARBA00022801"/>
    </source>
</evidence>
<name>A0ABQ9JLR0_9CUCU</name>
<dbReference type="Proteomes" id="UP001162164">
    <property type="component" value="Unassembled WGS sequence"/>
</dbReference>
<dbReference type="Pfam" id="PF00232">
    <property type="entry name" value="Glyco_hydro_1"/>
    <property type="match status" value="8"/>
</dbReference>
<dbReference type="PRINTS" id="PR00131">
    <property type="entry name" value="GLHYDRLASE1"/>
</dbReference>
<dbReference type="Gene3D" id="3.20.20.80">
    <property type="entry name" value="Glycosidases"/>
    <property type="match status" value="7"/>
</dbReference>
<dbReference type="PROSITE" id="PS00653">
    <property type="entry name" value="GLYCOSYL_HYDROL_F1_2"/>
    <property type="match status" value="1"/>
</dbReference>
<evidence type="ECO:0000256" key="1">
    <source>
        <dbReference type="ARBA" id="ARBA00010838"/>
    </source>
</evidence>
<feature type="active site" description="Nucleophile" evidence="5">
    <location>
        <position position="1391"/>
    </location>
</feature>
<organism evidence="7 8">
    <name type="scientific">Molorchus minor</name>
    <dbReference type="NCBI Taxonomy" id="1323400"/>
    <lineage>
        <taxon>Eukaryota</taxon>
        <taxon>Metazoa</taxon>
        <taxon>Ecdysozoa</taxon>
        <taxon>Arthropoda</taxon>
        <taxon>Hexapoda</taxon>
        <taxon>Insecta</taxon>
        <taxon>Pterygota</taxon>
        <taxon>Neoptera</taxon>
        <taxon>Endopterygota</taxon>
        <taxon>Coleoptera</taxon>
        <taxon>Polyphaga</taxon>
        <taxon>Cucujiformia</taxon>
        <taxon>Chrysomeloidea</taxon>
        <taxon>Cerambycidae</taxon>
        <taxon>Lamiinae</taxon>
        <taxon>Monochamini</taxon>
        <taxon>Molorchus</taxon>
    </lineage>
</organism>
<comment type="similarity">
    <text evidence="1">Belongs to the glycosyl hydrolase 1 family.</text>
</comment>
<keyword evidence="4 6" id="KW-0326">Glycosidase</keyword>
<reference evidence="7" key="1">
    <citation type="journal article" date="2023" name="Insect Mol. Biol.">
        <title>Genome sequencing provides insights into the evolution of gene families encoding plant cell wall-degrading enzymes in longhorned beetles.</title>
        <authorList>
            <person name="Shin N.R."/>
            <person name="Okamura Y."/>
            <person name="Kirsch R."/>
            <person name="Pauchet Y."/>
        </authorList>
    </citation>
    <scope>NUCLEOTIDE SEQUENCE</scope>
    <source>
        <strain evidence="7">MMC_N1</strain>
    </source>
</reference>
<keyword evidence="3 6" id="KW-0378">Hydrolase</keyword>
<evidence type="ECO:0000256" key="6">
    <source>
        <dbReference type="RuleBase" id="RU004468"/>
    </source>
</evidence>
<dbReference type="PANTHER" id="PTHR10353">
    <property type="entry name" value="GLYCOSYL HYDROLASE"/>
    <property type="match status" value="1"/>
</dbReference>
<gene>
    <name evidence="7" type="ORF">NQ317_018912</name>
</gene>
<dbReference type="PROSITE" id="PS00572">
    <property type="entry name" value="GLYCOSYL_HYDROL_F1_1"/>
    <property type="match status" value="3"/>
</dbReference>
<evidence type="ECO:0000313" key="8">
    <source>
        <dbReference type="Proteomes" id="UP001162164"/>
    </source>
</evidence>
<dbReference type="SUPFAM" id="SSF51445">
    <property type="entry name" value="(Trans)glycosidases"/>
    <property type="match status" value="5"/>
</dbReference>
<dbReference type="EMBL" id="JAPWTJ010000400">
    <property type="protein sequence ID" value="KAJ8978821.1"/>
    <property type="molecule type" value="Genomic_DNA"/>
</dbReference>
<evidence type="ECO:0000256" key="5">
    <source>
        <dbReference type="PROSITE-ProRule" id="PRU10055"/>
    </source>
</evidence>
<sequence>MFPFPFAGVSLKALFSGKFGRKTRGNKFCQNPVSFSESENQLFSPNRYNKTIEIVPSKSAILAYDVSNRKFPENLVIGVASASYQFEGGWDADGKGENVWDHFTHNFPEKIVDGSNGDIACDSYRLYKGRCCSNQRGRAGLLQILHSVVQDTTYGKNDVINQPGVDYYKNLISELKAAGITPMPALHHWDIPQALEELGGWLNADVVDWFADYARLCFELFGDDVQSWITINEPKQICSAGYGAGAFAPGVYSPGVGEYQCAYNLIKAHAKAYHIYDEEFRPTQNDFVDVEAGRTGIVPHQQVVQKCCSPSIQHLALHVIFTGQISIIIDAVWFEPGSDSAEDIEAAERKKSIPHPVFFGDWPQVVKDRIELRSLGEGFASSRLPSFTDEEKEYIKGTADYVALNHYTTHMVNASTTEPEFSTPNMDFDINVIEWNLPEWQVAGSDWFRTYVSALLDAVYEDGVEVTGYTYWSIIDDWEWTGGYNSKMGLYAVDFDSENRTRTPRSSAAYFKNVMANRCLRGTTLPLATSLEWVEMRREIKARQRLADFIVRCLSRNVLFLTIQVGINTAYAVSTRTKLLFGLTNIFIKITLCSVRCDVSNRKIPDDLVLGIASAAYQFEGGWDADGKGENVWDHFTHTFPEKIVDGSNGDVACDSYNLYKEDVKAIKEVGFDFYRFSISWSRILPTGKNDVINQAGVDYYKNLIQELKDNGITPMPALFHWDTPQPLEELGGWLSADMVDWFGDYARVCFELFGDDVQSWITINEPHQVCSDGYGSGIFAPGVGSPGVGEYQCAYNLVKAHARAFHIYDEEFRPTQQGKISIIIDTTWYEPGSDKAEDIEAAERSVLFIYGLYGDPIFFGDWPKIVSDRVAQRSQLEGYSASRLPSFTDEEKAYIKGTADYMTINHYTTRMVNASDTEPGFDRPGMDLDMNTVEWVMPEWPEAITGGWMRVVPWGLRKLLAYLYNRYQTPIFVTENGLSDNNGTMTDEHRINFIKGYLGAVLDAVYEDGVEVLGYTYWSIIDDWEWTGGFTSKMGLYAVDFDSAEKTRTARSSAAYFKNVIETRCLLDEFRGRLGCRRQGENVWDHFTHTFPERIADGSNGDVACDSYNLYKEDVRLIKEVGFDFYRFSIAWSRILPTGRNDTINQAGVDYYKNLIQELKDNDITPMPALFHWDTPNPLKNWVAVCSAGYGSGGFAPGVVSPGVGEYLCAYNLVKAHARAFHIYDEEFRPTQQGKISIIIDTSWYEPGSDSEEDVDAAARNVLFVYGLYGDPIFFGDWPQVVIDRVALRSEGEGYNVSRLPAFTDEEKVYIKGTADYMSLNHYTTYMVNASTSEPEFGTPGMNLDMNTIEWNRPEWPVTNVGWFKVVPWGLRKLLAFLYERYQTPIFVTENGLSDGNGTMADDHRIDFIKGYVGAVLDAIYEDGVEVIGYTYWSIIDDWEWTSGFLLADGDDENVNYVVTRRTFPDNVVFGVATAAYQIEGGWDADGKGEQIWDTWIHENPEIVDDGTNGDVASDSYHKYKDDVAAMKEVGVDYYRLSIAWARILPNGTIDNINQAGIDYYINVLKELRDNNIGAMVTIYHWDIPTVLHKLGGWTNPDVVDWFADFARLCYEQFGEYVDTWVTINEPKQICHGGYGVAGYAPGIASPGQDEYKCARNVLLAHAKAWRIYDEEYRSIYGARNTIVIDSDWYEPATDSEEDAAAAEVKRQFVYGMYAHPVFYGNWPEVMITRVAARSEQEGYSESRLPSFTDEEVEYIKGTYDFLAINHYTTYMVKAIDEPGNRQSQLGQGLRRRGLSEGNVAAGSYRLVQGVGLTVPNVVVPWGIGKLLRWLKETYGNPEIVITENGVSDRNGTLEDDHRISYLQVTTIQGEIEIKKHDYVLFQLYMSHTLDAVYEAEVNLTGYTVWSIIDNFEWTQGFNLLALCISDGDDDNVNYVVTRRKFPDGFLFGLATAAHQIEGAWDEDGKGEQIWDTWIHNNPQVVFDGSNGDIAVDSYHKYMDDIKCLQEVGVQYYRLSISWARILPNGRIDNINQKGIDYYTNVLTALRDAGIQAMVTIYHWDLPTALQNEGGWTNPEIVDIFGDFARLCYEQFGEYVQMWNTINEPKQICHGGYGIGAYAPGIVSNGLDEYKCSKYVLLAHARAWRIYNDEFRSTQNGKITIVIDSDWYEPTTDADQEAAETRMQFIHGLYGHPVYKRDWPDIVKERIAMRSQLEGYTESRLPAFTDDEIEYISGTYDFIALNHYTTYMISAGDEPAIGSPSLDNDAGVIVWQKDTWQTAAIDWFKYVPWGAGKLLRWLKNTYGDIDIMITENGVSDQNGTLSDEHRINFYTLYMSHMLDAVYEEGVRLTGFTAWTIMDNFEWTLGYIGRSGVYYVDQNDPERTRVAKKSSTWYANLIKTGCLADSCV</sequence>
<feature type="active site" description="Nucleophile" evidence="5">
    <location>
        <position position="976"/>
    </location>
</feature>
<dbReference type="InterPro" id="IPR001360">
    <property type="entry name" value="Glyco_hydro_1"/>
</dbReference>
<dbReference type="InterPro" id="IPR033132">
    <property type="entry name" value="GH_1_N_CS"/>
</dbReference>
<evidence type="ECO:0000313" key="7">
    <source>
        <dbReference type="EMBL" id="KAJ8978821.1"/>
    </source>
</evidence>
<keyword evidence="8" id="KW-1185">Reference proteome</keyword>
<feature type="active site" description="Nucleophile" evidence="5">
    <location>
        <position position="1845"/>
    </location>
</feature>
<dbReference type="PANTHER" id="PTHR10353:SF36">
    <property type="entry name" value="LP05116P"/>
    <property type="match status" value="1"/>
</dbReference>
<comment type="caution">
    <text evidence="7">The sequence shown here is derived from an EMBL/GenBank/DDBJ whole genome shotgun (WGS) entry which is preliminary data.</text>
</comment>
<evidence type="ECO:0000256" key="2">
    <source>
        <dbReference type="ARBA" id="ARBA00012744"/>
    </source>
</evidence>